<dbReference type="InterPro" id="IPR051604">
    <property type="entry name" value="Ergot_Alk_Oxidoreductase"/>
</dbReference>
<dbReference type="Gene3D" id="3.40.50.720">
    <property type="entry name" value="NAD(P)-binding Rossmann-like Domain"/>
    <property type="match status" value="1"/>
</dbReference>
<evidence type="ECO:0000313" key="2">
    <source>
        <dbReference type="EMBL" id="RJO75648.1"/>
    </source>
</evidence>
<protein>
    <submittedName>
        <fullName evidence="2">NAD-dependent epimerase/dehydratase family protein</fullName>
    </submittedName>
</protein>
<dbReference type="PANTHER" id="PTHR43162">
    <property type="match status" value="1"/>
</dbReference>
<dbReference type="SUPFAM" id="SSF51735">
    <property type="entry name" value="NAD(P)-binding Rossmann-fold domains"/>
    <property type="match status" value="1"/>
</dbReference>
<gene>
    <name evidence="2" type="ORF">D5S18_14165</name>
</gene>
<feature type="domain" description="NAD(P)-binding" evidence="1">
    <location>
        <begin position="34"/>
        <end position="128"/>
    </location>
</feature>
<organism evidence="2 3">
    <name type="scientific">Nocardia panacis</name>
    <dbReference type="NCBI Taxonomy" id="2340916"/>
    <lineage>
        <taxon>Bacteria</taxon>
        <taxon>Bacillati</taxon>
        <taxon>Actinomycetota</taxon>
        <taxon>Actinomycetes</taxon>
        <taxon>Mycobacteriales</taxon>
        <taxon>Nocardiaceae</taxon>
        <taxon>Nocardia</taxon>
    </lineage>
</organism>
<dbReference type="InterPro" id="IPR016040">
    <property type="entry name" value="NAD(P)-bd_dom"/>
</dbReference>
<keyword evidence="3" id="KW-1185">Reference proteome</keyword>
<dbReference type="Proteomes" id="UP000266677">
    <property type="component" value="Unassembled WGS sequence"/>
</dbReference>
<name>A0A3A4KHT3_9NOCA</name>
<dbReference type="PANTHER" id="PTHR43162:SF1">
    <property type="entry name" value="PRESTALK A DIFFERENTIATION PROTEIN A"/>
    <property type="match status" value="1"/>
</dbReference>
<evidence type="ECO:0000313" key="3">
    <source>
        <dbReference type="Proteomes" id="UP000266677"/>
    </source>
</evidence>
<dbReference type="AlphaFoldDB" id="A0A3A4KHT3"/>
<dbReference type="EMBL" id="QZFU01000018">
    <property type="protein sequence ID" value="RJO75648.1"/>
    <property type="molecule type" value="Genomic_DNA"/>
</dbReference>
<accession>A0A3A4KHT3</accession>
<dbReference type="OrthoDB" id="3510772at2"/>
<dbReference type="Gene3D" id="3.90.25.10">
    <property type="entry name" value="UDP-galactose 4-epimerase, domain 1"/>
    <property type="match status" value="1"/>
</dbReference>
<dbReference type="InterPro" id="IPR036291">
    <property type="entry name" value="NAD(P)-bd_dom_sf"/>
</dbReference>
<sequence>MTASSKSSIVTADSECRRPSIDVVTEPHILVLTATGNVGRQLVRQLRAEGHRVKAATRDPRTATFPADVQVVRADLSDPNTLRDRVADFDAVFLLWPLHSGEQFAEAVGVISERARRLVFLGTGGVPDLSREQQQEVVHGSGIESVVLQPSGFAVNTLWWADQIRAGDIVRGIHGELPLMPLHEADMAAVARHALLEPGHSGKTYTLTGPQVLTLSDQVRVIGEVLGRPLRWVENTRAEEAELLRANPNFPDSYIEVLLDGYAALLDEPRPTTTDTIERIIGRPARTLRDWVGDHIAEFR</sequence>
<dbReference type="Pfam" id="PF13460">
    <property type="entry name" value="NAD_binding_10"/>
    <property type="match status" value="1"/>
</dbReference>
<proteinExistence type="predicted"/>
<evidence type="ECO:0000259" key="1">
    <source>
        <dbReference type="Pfam" id="PF13460"/>
    </source>
</evidence>
<comment type="caution">
    <text evidence="2">The sequence shown here is derived from an EMBL/GenBank/DDBJ whole genome shotgun (WGS) entry which is preliminary data.</text>
</comment>
<reference evidence="2 3" key="1">
    <citation type="submission" date="2018-09" db="EMBL/GenBank/DDBJ databases">
        <title>YIM PH21274 draft genome.</title>
        <authorList>
            <person name="Miao C."/>
        </authorList>
    </citation>
    <scope>NUCLEOTIDE SEQUENCE [LARGE SCALE GENOMIC DNA]</scope>
    <source>
        <strain evidence="2 3">YIM PH 21724</strain>
    </source>
</reference>